<dbReference type="SMART" id="SM00382">
    <property type="entry name" value="AAA"/>
    <property type="match status" value="1"/>
</dbReference>
<evidence type="ECO:0000256" key="10">
    <source>
        <dbReference type="SAM" id="MobiDB-lite"/>
    </source>
</evidence>
<dbReference type="PANTHER" id="PTHR42711:SF19">
    <property type="entry name" value="DOXORUBICIN RESISTANCE ATP-BINDING PROTEIN DRRA"/>
    <property type="match status" value="1"/>
</dbReference>
<reference evidence="12" key="1">
    <citation type="submission" date="2021-06" db="EMBL/GenBank/DDBJ databases">
        <title>Sequencing of actinobacteria type strains.</title>
        <authorList>
            <person name="Nguyen G.-S."/>
            <person name="Wentzel A."/>
        </authorList>
    </citation>
    <scope>NUCLEOTIDE SEQUENCE</scope>
    <source>
        <strain evidence="12">P38-E01</strain>
    </source>
</reference>
<dbReference type="GO" id="GO:1900753">
    <property type="term" value="P:doxorubicin transport"/>
    <property type="evidence" value="ECO:0007669"/>
    <property type="project" value="InterPro"/>
</dbReference>
<dbReference type="Gene3D" id="3.40.50.300">
    <property type="entry name" value="P-loop containing nucleotide triphosphate hydrolases"/>
    <property type="match status" value="1"/>
</dbReference>
<feature type="compositionally biased region" description="Gly residues" evidence="10">
    <location>
        <begin position="390"/>
        <end position="413"/>
    </location>
</feature>
<evidence type="ECO:0000256" key="2">
    <source>
        <dbReference type="ARBA" id="ARBA00022448"/>
    </source>
</evidence>
<feature type="region of interest" description="Disordered" evidence="10">
    <location>
        <begin position="331"/>
        <end position="450"/>
    </location>
</feature>
<feature type="domain" description="ABC transporter" evidence="11">
    <location>
        <begin position="22"/>
        <end position="252"/>
    </location>
</feature>
<evidence type="ECO:0000256" key="4">
    <source>
        <dbReference type="ARBA" id="ARBA00022741"/>
    </source>
</evidence>
<evidence type="ECO:0000256" key="1">
    <source>
        <dbReference type="ARBA" id="ARBA00004413"/>
    </source>
</evidence>
<keyword evidence="7" id="KW-0472">Membrane</keyword>
<keyword evidence="8" id="KW-0046">Antibiotic resistance</keyword>
<keyword evidence="5 12" id="KW-0067">ATP-binding</keyword>
<dbReference type="Proteomes" id="UP000694501">
    <property type="component" value="Unassembled WGS sequence"/>
</dbReference>
<evidence type="ECO:0000313" key="12">
    <source>
        <dbReference type="EMBL" id="MBU7599364.1"/>
    </source>
</evidence>
<dbReference type="GO" id="GO:0016887">
    <property type="term" value="F:ATP hydrolysis activity"/>
    <property type="evidence" value="ECO:0007669"/>
    <property type="project" value="InterPro"/>
</dbReference>
<evidence type="ECO:0000256" key="5">
    <source>
        <dbReference type="ARBA" id="ARBA00022840"/>
    </source>
</evidence>
<gene>
    <name evidence="12" type="ORF">JGS22_017515</name>
</gene>
<dbReference type="GO" id="GO:0043215">
    <property type="term" value="P:daunorubicin transport"/>
    <property type="evidence" value="ECO:0007669"/>
    <property type="project" value="InterPro"/>
</dbReference>
<comment type="subcellular location">
    <subcellularLocation>
        <location evidence="1">Cell membrane</location>
        <topology evidence="1">Peripheral membrane protein</topology>
        <orientation evidence="1">Cytoplasmic side</orientation>
    </subcellularLocation>
</comment>
<dbReference type="GO" id="GO:0005886">
    <property type="term" value="C:plasma membrane"/>
    <property type="evidence" value="ECO:0007669"/>
    <property type="project" value="UniProtKB-SubCell"/>
</dbReference>
<dbReference type="InterPro" id="IPR027417">
    <property type="entry name" value="P-loop_NTPase"/>
</dbReference>
<keyword evidence="4" id="KW-0547">Nucleotide-binding</keyword>
<keyword evidence="2" id="KW-0813">Transport</keyword>
<evidence type="ECO:0000259" key="11">
    <source>
        <dbReference type="PROSITE" id="PS50893"/>
    </source>
</evidence>
<evidence type="ECO:0000256" key="9">
    <source>
        <dbReference type="ARBA" id="ARBA00049985"/>
    </source>
</evidence>
<evidence type="ECO:0000256" key="8">
    <source>
        <dbReference type="ARBA" id="ARBA00023251"/>
    </source>
</evidence>
<dbReference type="NCBIfam" id="TIGR01188">
    <property type="entry name" value="drrA"/>
    <property type="match status" value="1"/>
</dbReference>
<proteinExistence type="inferred from homology"/>
<evidence type="ECO:0000256" key="3">
    <source>
        <dbReference type="ARBA" id="ARBA00022475"/>
    </source>
</evidence>
<evidence type="ECO:0000313" key="13">
    <source>
        <dbReference type="Proteomes" id="UP000694501"/>
    </source>
</evidence>
<dbReference type="EMBL" id="JAELVF020000001">
    <property type="protein sequence ID" value="MBU7599364.1"/>
    <property type="molecule type" value="Genomic_DNA"/>
</dbReference>
<dbReference type="PROSITE" id="PS00211">
    <property type="entry name" value="ABC_TRANSPORTER_1"/>
    <property type="match status" value="1"/>
</dbReference>
<dbReference type="PROSITE" id="PS50893">
    <property type="entry name" value="ABC_TRANSPORTER_2"/>
    <property type="match status" value="1"/>
</dbReference>
<dbReference type="Pfam" id="PF00005">
    <property type="entry name" value="ABC_tran"/>
    <property type="match status" value="1"/>
</dbReference>
<dbReference type="GO" id="GO:0046677">
    <property type="term" value="P:response to antibiotic"/>
    <property type="evidence" value="ECO:0007669"/>
    <property type="project" value="UniProtKB-KW"/>
</dbReference>
<dbReference type="SUPFAM" id="SSF52540">
    <property type="entry name" value="P-loop containing nucleoside triphosphate hydrolases"/>
    <property type="match status" value="1"/>
</dbReference>
<organism evidence="12 13">
    <name type="scientific">Streptomyces tardus</name>
    <dbReference type="NCBI Taxonomy" id="2780544"/>
    <lineage>
        <taxon>Bacteria</taxon>
        <taxon>Bacillati</taxon>
        <taxon>Actinomycetota</taxon>
        <taxon>Actinomycetes</taxon>
        <taxon>Kitasatosporales</taxon>
        <taxon>Streptomycetaceae</taxon>
        <taxon>Streptomyces</taxon>
    </lineage>
</organism>
<dbReference type="InterPro" id="IPR005894">
    <property type="entry name" value="DrrA"/>
</dbReference>
<feature type="compositionally biased region" description="Polar residues" evidence="10">
    <location>
        <begin position="441"/>
        <end position="450"/>
    </location>
</feature>
<keyword evidence="3" id="KW-1003">Cell membrane</keyword>
<evidence type="ECO:0000256" key="7">
    <source>
        <dbReference type="ARBA" id="ARBA00023136"/>
    </source>
</evidence>
<sequence length="450" mass="46968">MVGNSGTGTVGLTAPPQGGGAIEVRGLVKHFGPTRAVDGVDLTVAEASVHGVLGPNGAGKTTLVRCLSSLLVPDGGTAHVAGYDVVRHPRQLRRVIGLTGQYASVDEKLSGWENLYMIGRLLDLSRKDARRRAYAMLERFSLTEAAKRPAAQYSGGMRRRLDLAASMIGRPQVLYLDEPTTGLDPRTRIEVWEEVKRMTSEGTTVLLTTQYMEEAEQLASDLTVIDRGLVIAEGRVAELKAKVGGRTLRIEPLVKDEIHHVLGALAQSGIVGAADATLDLDEGVVQVPIVGDDQLTQVIGLVGHYGFRLSNISTQLPSLDEVFLALTGRKTSPRQEDAPGAAPPPPHHPGPGPAHHPAPQYGQGGPHGQYGQGGQPGQGGTYGQAPGQHGQHGGQYGQSGHHGGQYGAQGGQHDGQAAQFGGAPGGPASYDHGGRGGGQGPQDSLQGIGI</sequence>
<dbReference type="InterPro" id="IPR003439">
    <property type="entry name" value="ABC_transporter-like_ATP-bd"/>
</dbReference>
<accession>A0A949JNE2</accession>
<comment type="similarity">
    <text evidence="9">Belongs to the ABC transporter superfamily. Drug exporter-1 (DrugE1) (TC 3.A.1.105) family.</text>
</comment>
<name>A0A949JNE2_9ACTN</name>
<dbReference type="AlphaFoldDB" id="A0A949JNE2"/>
<protein>
    <submittedName>
        <fullName evidence="12">ATP-binding cassette domain-containing protein</fullName>
    </submittedName>
</protein>
<dbReference type="PANTHER" id="PTHR42711">
    <property type="entry name" value="ABC TRANSPORTER ATP-BINDING PROTEIN"/>
    <property type="match status" value="1"/>
</dbReference>
<dbReference type="InterPro" id="IPR003593">
    <property type="entry name" value="AAA+_ATPase"/>
</dbReference>
<keyword evidence="6" id="KW-1278">Translocase</keyword>
<dbReference type="GO" id="GO:0005524">
    <property type="term" value="F:ATP binding"/>
    <property type="evidence" value="ECO:0007669"/>
    <property type="project" value="UniProtKB-KW"/>
</dbReference>
<dbReference type="InterPro" id="IPR050763">
    <property type="entry name" value="ABC_transporter_ATP-binding"/>
</dbReference>
<feature type="compositionally biased region" description="Pro residues" evidence="10">
    <location>
        <begin position="341"/>
        <end position="356"/>
    </location>
</feature>
<evidence type="ECO:0000256" key="6">
    <source>
        <dbReference type="ARBA" id="ARBA00022967"/>
    </source>
</evidence>
<comment type="caution">
    <text evidence="12">The sequence shown here is derived from an EMBL/GenBank/DDBJ whole genome shotgun (WGS) entry which is preliminary data.</text>
</comment>
<feature type="compositionally biased region" description="Gly residues" evidence="10">
    <location>
        <begin position="362"/>
        <end position="382"/>
    </location>
</feature>
<dbReference type="InterPro" id="IPR017871">
    <property type="entry name" value="ABC_transporter-like_CS"/>
</dbReference>
<keyword evidence="13" id="KW-1185">Reference proteome</keyword>